<feature type="compositionally biased region" description="Acidic residues" evidence="1">
    <location>
        <begin position="278"/>
        <end position="298"/>
    </location>
</feature>
<gene>
    <name evidence="2" type="ORF">V1478_017298</name>
</gene>
<dbReference type="Gene3D" id="1.20.5.190">
    <property type="match status" value="1"/>
</dbReference>
<evidence type="ECO:0000256" key="1">
    <source>
        <dbReference type="SAM" id="MobiDB-lite"/>
    </source>
</evidence>
<evidence type="ECO:0000313" key="2">
    <source>
        <dbReference type="EMBL" id="KAL2713105.1"/>
    </source>
</evidence>
<feature type="compositionally biased region" description="Acidic residues" evidence="1">
    <location>
        <begin position="308"/>
        <end position="327"/>
    </location>
</feature>
<reference evidence="2 3" key="1">
    <citation type="journal article" date="2024" name="Ann. Entomol. Soc. Am.">
        <title>Genomic analyses of the southern and eastern yellowjacket wasps (Hymenoptera: Vespidae) reveal evolutionary signatures of social life.</title>
        <authorList>
            <person name="Catto M.A."/>
            <person name="Caine P.B."/>
            <person name="Orr S.E."/>
            <person name="Hunt B.G."/>
            <person name="Goodisman M.A.D."/>
        </authorList>
    </citation>
    <scope>NUCLEOTIDE SEQUENCE [LARGE SCALE GENOMIC DNA]</scope>
    <source>
        <strain evidence="2">233</strain>
        <tissue evidence="2">Head and thorax</tissue>
    </source>
</reference>
<feature type="compositionally biased region" description="Basic and acidic residues" evidence="1">
    <location>
        <begin position="328"/>
        <end position="343"/>
    </location>
</feature>
<keyword evidence="3" id="KW-1185">Reference proteome</keyword>
<dbReference type="SMART" id="SM00015">
    <property type="entry name" value="IQ"/>
    <property type="match status" value="2"/>
</dbReference>
<dbReference type="PROSITE" id="PS50096">
    <property type="entry name" value="IQ"/>
    <property type="match status" value="2"/>
</dbReference>
<organism evidence="2 3">
    <name type="scientific">Vespula squamosa</name>
    <name type="common">Southern yellow jacket</name>
    <name type="synonym">Wasp</name>
    <dbReference type="NCBI Taxonomy" id="30214"/>
    <lineage>
        <taxon>Eukaryota</taxon>
        <taxon>Metazoa</taxon>
        <taxon>Ecdysozoa</taxon>
        <taxon>Arthropoda</taxon>
        <taxon>Hexapoda</taxon>
        <taxon>Insecta</taxon>
        <taxon>Pterygota</taxon>
        <taxon>Neoptera</taxon>
        <taxon>Endopterygota</taxon>
        <taxon>Hymenoptera</taxon>
        <taxon>Apocrita</taxon>
        <taxon>Aculeata</taxon>
        <taxon>Vespoidea</taxon>
        <taxon>Vespidae</taxon>
        <taxon>Vespinae</taxon>
        <taxon>Vespula</taxon>
    </lineage>
</organism>
<sequence length="441" mass="51970">MYLDIIDGQRPDEDERFDETSKISLRDILEKTGFDMDQANKAATIIQTAFRGHYTKMRVAESQGKVQWQRALINTLNILKKAGVPQEEIIKSLPTIQVAYRGYYTNKNIRMKMDADQEISKEEEKTHEPIVDPRETVQAVAWLEMIYEDSISSFEIMDEAARVIQRAYKRHRTRRTSVFSIQKVISSRSFVVEGILDILRQSAFDKIISRDDIPKELGTREDLKKAMELLKQIYKDRLRDAKVPTEEKYEEEMETVPADAEKLDEMVEEEKMAKPSGTEDEEILVEDLTGEPIEVVEEQAERDKREEQEIEEEVEQEIEQEVEQEEEQERKIEEEEEVQQEKEEKEEEEEEVQQEKEEKEEEEEEQEKEEEREEQEEEQEMPHEATSANDTAGLALKLEFLKAPLDRIEESFVKNQQSEEESDFVVCFFIEIPLIKKNQQK</sequence>
<dbReference type="Proteomes" id="UP001607302">
    <property type="component" value="Unassembled WGS sequence"/>
</dbReference>
<proteinExistence type="predicted"/>
<feature type="compositionally biased region" description="Acidic residues" evidence="1">
    <location>
        <begin position="344"/>
        <end position="379"/>
    </location>
</feature>
<name>A0ABD2A064_VESSQ</name>
<dbReference type="InterPro" id="IPR000048">
    <property type="entry name" value="IQ_motif_EF-hand-BS"/>
</dbReference>
<dbReference type="EMBL" id="JAUDFV010000161">
    <property type="protein sequence ID" value="KAL2713105.1"/>
    <property type="molecule type" value="Genomic_DNA"/>
</dbReference>
<protein>
    <submittedName>
        <fullName evidence="2">Neurofilament medium polypeptide-like</fullName>
    </submittedName>
</protein>
<comment type="caution">
    <text evidence="2">The sequence shown here is derived from an EMBL/GenBank/DDBJ whole genome shotgun (WGS) entry which is preliminary data.</text>
</comment>
<feature type="region of interest" description="Disordered" evidence="1">
    <location>
        <begin position="271"/>
        <end position="392"/>
    </location>
</feature>
<accession>A0ABD2A064</accession>
<dbReference type="AlphaFoldDB" id="A0ABD2A064"/>
<evidence type="ECO:0000313" key="3">
    <source>
        <dbReference type="Proteomes" id="UP001607302"/>
    </source>
</evidence>
<dbReference type="Pfam" id="PF00612">
    <property type="entry name" value="IQ"/>
    <property type="match status" value="1"/>
</dbReference>